<keyword evidence="3" id="KW-1185">Reference proteome</keyword>
<dbReference type="Proteomes" id="UP000192596">
    <property type="component" value="Unassembled WGS sequence"/>
</dbReference>
<dbReference type="InParanoid" id="A0A1V8SR64"/>
<proteinExistence type="predicted"/>
<accession>A0A1V8SR64</accession>
<comment type="caution">
    <text evidence="2">The sequence shown here is derived from an EMBL/GenBank/DDBJ whole genome shotgun (WGS) entry which is preliminary data.</text>
</comment>
<sequence length="139" mass="14997">MAASDFNEGHGTLAKIEIEKNAKAWLVGVANIRRSDDACRTCHDRGGISVKGKVWWQCQVVDLVANLYSNPTAATRWTKLDDDLPSDITDALDEAIFRWIISTAGLKEGYTASPAGEEDLEGVDGAEHTSAPPKSKPAV</sequence>
<name>A0A1V8SR64_9PEZI</name>
<gene>
    <name evidence="2" type="ORF">B0A48_12702</name>
</gene>
<evidence type="ECO:0000313" key="3">
    <source>
        <dbReference type="Proteomes" id="UP000192596"/>
    </source>
</evidence>
<protein>
    <submittedName>
        <fullName evidence="2">Uncharacterized protein</fullName>
    </submittedName>
</protein>
<feature type="region of interest" description="Disordered" evidence="1">
    <location>
        <begin position="112"/>
        <end position="139"/>
    </location>
</feature>
<dbReference type="AlphaFoldDB" id="A0A1V8SR64"/>
<reference evidence="3" key="1">
    <citation type="submission" date="2017-03" db="EMBL/GenBank/DDBJ databases">
        <title>Genomes of endolithic fungi from Antarctica.</title>
        <authorList>
            <person name="Coleine C."/>
            <person name="Masonjones S."/>
            <person name="Stajich J.E."/>
        </authorList>
    </citation>
    <scope>NUCLEOTIDE SEQUENCE [LARGE SCALE GENOMIC DNA]</scope>
    <source>
        <strain evidence="3">CCFEE 5527</strain>
    </source>
</reference>
<evidence type="ECO:0000256" key="1">
    <source>
        <dbReference type="SAM" id="MobiDB-lite"/>
    </source>
</evidence>
<organism evidence="2 3">
    <name type="scientific">Cryoendolithus antarcticus</name>
    <dbReference type="NCBI Taxonomy" id="1507870"/>
    <lineage>
        <taxon>Eukaryota</taxon>
        <taxon>Fungi</taxon>
        <taxon>Dikarya</taxon>
        <taxon>Ascomycota</taxon>
        <taxon>Pezizomycotina</taxon>
        <taxon>Dothideomycetes</taxon>
        <taxon>Dothideomycetidae</taxon>
        <taxon>Cladosporiales</taxon>
        <taxon>Cladosporiaceae</taxon>
        <taxon>Cryoendolithus</taxon>
    </lineage>
</organism>
<evidence type="ECO:0000313" key="2">
    <source>
        <dbReference type="EMBL" id="OQO01665.1"/>
    </source>
</evidence>
<dbReference type="EMBL" id="NAJO01000030">
    <property type="protein sequence ID" value="OQO01665.1"/>
    <property type="molecule type" value="Genomic_DNA"/>
</dbReference>